<dbReference type="NCBIfam" id="TIGR03023">
    <property type="entry name" value="WcaJ_sugtrans"/>
    <property type="match status" value="1"/>
</dbReference>
<dbReference type="Pfam" id="PF02397">
    <property type="entry name" value="Bac_transf"/>
    <property type="match status" value="1"/>
</dbReference>
<feature type="transmembrane region" description="Helical" evidence="7">
    <location>
        <begin position="21"/>
        <end position="39"/>
    </location>
</feature>
<dbReference type="Pfam" id="PF13727">
    <property type="entry name" value="CoA_binding_3"/>
    <property type="match status" value="1"/>
</dbReference>
<feature type="transmembrane region" description="Helical" evidence="7">
    <location>
        <begin position="282"/>
        <end position="303"/>
    </location>
</feature>
<proteinExistence type="inferred from homology"/>
<feature type="transmembrane region" description="Helical" evidence="7">
    <location>
        <begin position="83"/>
        <end position="100"/>
    </location>
</feature>
<evidence type="ECO:0000313" key="10">
    <source>
        <dbReference type="Proteomes" id="UP000607397"/>
    </source>
</evidence>
<dbReference type="GO" id="GO:0016020">
    <property type="term" value="C:membrane"/>
    <property type="evidence" value="ECO:0007669"/>
    <property type="project" value="UniProtKB-SubCell"/>
</dbReference>
<keyword evidence="6 7" id="KW-0472">Membrane</keyword>
<keyword evidence="10" id="KW-1185">Reference proteome</keyword>
<dbReference type="GO" id="GO:0089702">
    <property type="term" value="F:undecaprenyl-phosphate glucose phosphotransferase activity"/>
    <property type="evidence" value="ECO:0007669"/>
    <property type="project" value="UniProtKB-EC"/>
</dbReference>
<comment type="subcellular location">
    <subcellularLocation>
        <location evidence="1">Membrane</location>
        <topology evidence="1">Multi-pass membrane protein</topology>
    </subcellularLocation>
</comment>
<dbReference type="PANTHER" id="PTHR30576:SF21">
    <property type="entry name" value="UDP-GLUCOSE:UNDECAPRENYL-PHOSPHATE GLUCOSE-1-PHOSPHATE TRANSFERASE"/>
    <property type="match status" value="1"/>
</dbReference>
<feature type="transmembrane region" description="Helical" evidence="7">
    <location>
        <begin position="45"/>
        <end position="62"/>
    </location>
</feature>
<reference evidence="9" key="1">
    <citation type="submission" date="2019-12" db="EMBL/GenBank/DDBJ databases">
        <title>High-Quality draft genome sequences of three cyanobacteria isolated from the limestone walls of the Old Cathedral of Coimbra.</title>
        <authorList>
            <person name="Tiago I."/>
            <person name="Soares F."/>
            <person name="Portugal A."/>
        </authorList>
    </citation>
    <scope>NUCLEOTIDE SEQUENCE [LARGE SCALE GENOMIC DNA]</scope>
    <source>
        <strain evidence="9">C</strain>
    </source>
</reference>
<organism evidence="9 10">
    <name type="scientific">Petrachloros mirabilis ULC683</name>
    <dbReference type="NCBI Taxonomy" id="2781853"/>
    <lineage>
        <taxon>Bacteria</taxon>
        <taxon>Bacillati</taxon>
        <taxon>Cyanobacteriota</taxon>
        <taxon>Cyanophyceae</taxon>
        <taxon>Synechococcales</taxon>
        <taxon>Petrachlorosaceae</taxon>
        <taxon>Petrachloros</taxon>
        <taxon>Petrachloros mirabilis</taxon>
    </lineage>
</organism>
<dbReference type="EMBL" id="WVIC01000049">
    <property type="protein sequence ID" value="NCJ08362.1"/>
    <property type="molecule type" value="Genomic_DNA"/>
</dbReference>
<dbReference type="InterPro" id="IPR017473">
    <property type="entry name" value="Undecaprenyl-P_gluc_Ptfrase"/>
</dbReference>
<evidence type="ECO:0000313" key="9">
    <source>
        <dbReference type="EMBL" id="NCJ08362.1"/>
    </source>
</evidence>
<dbReference type="GO" id="GO:0009242">
    <property type="term" value="P:colanic acid biosynthetic process"/>
    <property type="evidence" value="ECO:0007669"/>
    <property type="project" value="TreeGrafter"/>
</dbReference>
<keyword evidence="4 7" id="KW-0812">Transmembrane</keyword>
<gene>
    <name evidence="9" type="ORF">GS597_17985</name>
</gene>
<evidence type="ECO:0000256" key="3">
    <source>
        <dbReference type="ARBA" id="ARBA00022679"/>
    </source>
</evidence>
<evidence type="ECO:0000256" key="5">
    <source>
        <dbReference type="ARBA" id="ARBA00022989"/>
    </source>
</evidence>
<comment type="similarity">
    <text evidence="2">Belongs to the bacterial sugar transferase family.</text>
</comment>
<evidence type="ECO:0000256" key="1">
    <source>
        <dbReference type="ARBA" id="ARBA00004141"/>
    </source>
</evidence>
<name>A0A8K2A2I2_9CYAN</name>
<dbReference type="EC" id="2.7.8.31" evidence="9"/>
<evidence type="ECO:0000256" key="4">
    <source>
        <dbReference type="ARBA" id="ARBA00022692"/>
    </source>
</evidence>
<protein>
    <submittedName>
        <fullName evidence="9">Undecaprenyl-phosphate glucose phosphotransferase</fullName>
        <ecNumber evidence="9">2.7.8.31</ecNumber>
    </submittedName>
</protein>
<evidence type="ECO:0000256" key="6">
    <source>
        <dbReference type="ARBA" id="ARBA00023136"/>
    </source>
</evidence>
<dbReference type="NCBIfam" id="TIGR03025">
    <property type="entry name" value="EPS_sugtrans"/>
    <property type="match status" value="1"/>
</dbReference>
<evidence type="ECO:0000256" key="7">
    <source>
        <dbReference type="SAM" id="Phobius"/>
    </source>
</evidence>
<comment type="caution">
    <text evidence="9">The sequence shown here is derived from an EMBL/GenBank/DDBJ whole genome shotgun (WGS) entry which is preliminary data.</text>
</comment>
<keyword evidence="3 9" id="KW-0808">Transferase</keyword>
<dbReference type="InterPro" id="IPR017475">
    <property type="entry name" value="EPS_sugar_tfrase"/>
</dbReference>
<dbReference type="AlphaFoldDB" id="A0A8K2A2I2"/>
<sequence>MPYKNSGILRENASAILIAQRLLDPAIAALLLLGLHHFWGTGAQTPYLLLATTTFLLMLPILKAMGIYCPYRSHSPGTLATRLLTAWVVVLGSLLFLGFLSQTSAVFSRGLLLTWSFCVPVVLLCFHLTIWKLLRRLRANGRNSRTAVIAGLGHTGYQLATQLQNHSELGIRLHGFFDDIIPEGQGQEEIIFLGSLTQLPIYVKQHHIDVVYITCSMENEEVITSLIHSLQDTTACVYYVPNLLTFNLMSARSYELNGLPLIAIWEVPFSEIQYILKRTTDIAIAGLALGVLSPVFLGIAIAVKLSSPGPVLFKQRRYGLNGQEIIVYKFRSMRVMEDGDAVPQAKRDDSRITPLGGLLRKSSFDELPQFVNVLQGRMSIVGPRPHAVAHNEMYRKMISGYMLRHKVKPGITGWAQVNGLRGETDTLEKMQQRVNYDLEYLRNWSFSFDLQIILKTALVFLHDQNAY</sequence>
<evidence type="ECO:0000256" key="2">
    <source>
        <dbReference type="ARBA" id="ARBA00006464"/>
    </source>
</evidence>
<dbReference type="Gene3D" id="3.40.50.720">
    <property type="entry name" value="NAD(P)-binding Rossmann-like Domain"/>
    <property type="match status" value="1"/>
</dbReference>
<dbReference type="RefSeq" id="WP_161826832.1">
    <property type="nucleotide sequence ID" value="NZ_WVIC01000049.1"/>
</dbReference>
<feature type="transmembrane region" description="Helical" evidence="7">
    <location>
        <begin position="112"/>
        <end position="134"/>
    </location>
</feature>
<dbReference type="Proteomes" id="UP000607397">
    <property type="component" value="Unassembled WGS sequence"/>
</dbReference>
<evidence type="ECO:0000259" key="8">
    <source>
        <dbReference type="Pfam" id="PF02397"/>
    </source>
</evidence>
<keyword evidence="5 7" id="KW-1133">Transmembrane helix</keyword>
<feature type="domain" description="Bacterial sugar transferase" evidence="8">
    <location>
        <begin position="277"/>
        <end position="461"/>
    </location>
</feature>
<dbReference type="InterPro" id="IPR003362">
    <property type="entry name" value="Bact_transf"/>
</dbReference>
<accession>A0A8K2A2I2</accession>
<dbReference type="PANTHER" id="PTHR30576">
    <property type="entry name" value="COLANIC BIOSYNTHESIS UDP-GLUCOSE LIPID CARRIER TRANSFERASE"/>
    <property type="match status" value="1"/>
</dbReference>